<evidence type="ECO:0000313" key="5">
    <source>
        <dbReference type="EMBL" id="HIY22450.1"/>
    </source>
</evidence>
<dbReference type="SUPFAM" id="SSF51261">
    <property type="entry name" value="Duplicated hybrid motif"/>
    <property type="match status" value="1"/>
</dbReference>
<keyword evidence="2" id="KW-0812">Transmembrane</keyword>
<comment type="caution">
    <text evidence="5">The sequence shown here is derived from an EMBL/GenBank/DDBJ whole genome shotgun (WGS) entry which is preliminary data.</text>
</comment>
<dbReference type="InterPro" id="IPR011098">
    <property type="entry name" value="G5_dom"/>
</dbReference>
<proteinExistence type="predicted"/>
<evidence type="ECO:0000313" key="6">
    <source>
        <dbReference type="Proteomes" id="UP000823868"/>
    </source>
</evidence>
<dbReference type="EMBL" id="DXDX01000202">
    <property type="protein sequence ID" value="HIY22450.1"/>
    <property type="molecule type" value="Genomic_DNA"/>
</dbReference>
<dbReference type="Gene3D" id="2.70.70.10">
    <property type="entry name" value="Glucose Permease (Domain IIA)"/>
    <property type="match status" value="1"/>
</dbReference>
<dbReference type="Pfam" id="PF07501">
    <property type="entry name" value="G5"/>
    <property type="match status" value="1"/>
</dbReference>
<sequence length="502" mass="54192">MDEILHQPRGAERKPVAAPAVFTQALALPSRLSAAAEERAERFMQGHIRLVRRVDAIRGMFRSFNPITFLAIATVVGVASVVTTSYTPSYRVSIDGQPIGIVASQQAFQSAVQRVEARATTILGYTYHLEGDVTYEFALTKRGGIPSASTLEPALFDRIGDVMKSYVLLVDGQVVGASDNRDDLEELLDTVQASYTTENTISSKFTDNVTITREYISSDVEQDLTAMQATLTSNINGETTYEVQAGDTFMALANNNGMTMSELEALNPGVDVNKLMIGQVLNMKEEIPFLSVETVDHVTYTESIAAPVREVEDSSMYKGDTKVLSAGSAGTQQITADVTYVNGNETARTITETTVLTQPTEKVVAVGTKEKPTWVATGSLQWPVYGNITSYFGYRSIFGSYSYHRGLDISCSYGTSIAAADGGTVTFAGWNGTYGQLVTIDHGNGMVTYYAHNSSLLVSVGDKVYKGQTIARAGSTGRSTGTHCHFEVHVGGSLVNPLNYLP</sequence>
<dbReference type="AlphaFoldDB" id="A0A9D1YAD1"/>
<dbReference type="InterPro" id="IPR016047">
    <property type="entry name" value="M23ase_b-sheet_dom"/>
</dbReference>
<dbReference type="SMART" id="SM01208">
    <property type="entry name" value="G5"/>
    <property type="match status" value="1"/>
</dbReference>
<dbReference type="SMART" id="SM00257">
    <property type="entry name" value="LysM"/>
    <property type="match status" value="1"/>
</dbReference>
<dbReference type="Pfam" id="PF01551">
    <property type="entry name" value="Peptidase_M23"/>
    <property type="match status" value="1"/>
</dbReference>
<gene>
    <name evidence="5" type="ORF">H9841_11200</name>
</gene>
<dbReference type="InterPro" id="IPR050570">
    <property type="entry name" value="Cell_wall_metabolism_enzyme"/>
</dbReference>
<dbReference type="Proteomes" id="UP000823868">
    <property type="component" value="Unassembled WGS sequence"/>
</dbReference>
<dbReference type="Gene3D" id="3.10.350.10">
    <property type="entry name" value="LysM domain"/>
    <property type="match status" value="1"/>
</dbReference>
<protein>
    <submittedName>
        <fullName evidence="5">M23 family metallopeptidase</fullName>
    </submittedName>
</protein>
<dbReference type="CDD" id="cd12797">
    <property type="entry name" value="M23_peptidase"/>
    <property type="match status" value="1"/>
</dbReference>
<dbReference type="GO" id="GO:0004222">
    <property type="term" value="F:metalloendopeptidase activity"/>
    <property type="evidence" value="ECO:0007669"/>
    <property type="project" value="TreeGrafter"/>
</dbReference>
<evidence type="ECO:0000259" key="4">
    <source>
        <dbReference type="PROSITE" id="PS51782"/>
    </source>
</evidence>
<feature type="transmembrane region" description="Helical" evidence="2">
    <location>
        <begin position="67"/>
        <end position="86"/>
    </location>
</feature>
<dbReference type="PANTHER" id="PTHR21666">
    <property type="entry name" value="PEPTIDASE-RELATED"/>
    <property type="match status" value="1"/>
</dbReference>
<keyword evidence="1" id="KW-0732">Signal</keyword>
<feature type="domain" description="G5" evidence="3">
    <location>
        <begin position="289"/>
        <end position="370"/>
    </location>
</feature>
<dbReference type="PROSITE" id="PS51109">
    <property type="entry name" value="G5"/>
    <property type="match status" value="1"/>
</dbReference>
<dbReference type="InterPro" id="IPR011055">
    <property type="entry name" value="Dup_hybrid_motif"/>
</dbReference>
<name>A0A9D1YAD1_9FIRM</name>
<evidence type="ECO:0000256" key="2">
    <source>
        <dbReference type="SAM" id="Phobius"/>
    </source>
</evidence>
<dbReference type="PROSITE" id="PS51782">
    <property type="entry name" value="LYSM"/>
    <property type="match status" value="1"/>
</dbReference>
<organism evidence="5 6">
    <name type="scientific">Candidatus Flavonifractor merdigallinarum</name>
    <dbReference type="NCBI Taxonomy" id="2838589"/>
    <lineage>
        <taxon>Bacteria</taxon>
        <taxon>Bacillati</taxon>
        <taxon>Bacillota</taxon>
        <taxon>Clostridia</taxon>
        <taxon>Eubacteriales</taxon>
        <taxon>Oscillospiraceae</taxon>
        <taxon>Flavonifractor</taxon>
    </lineage>
</organism>
<evidence type="ECO:0000256" key="1">
    <source>
        <dbReference type="ARBA" id="ARBA00022729"/>
    </source>
</evidence>
<dbReference type="Pfam" id="PF01476">
    <property type="entry name" value="LysM"/>
    <property type="match status" value="1"/>
</dbReference>
<dbReference type="InterPro" id="IPR018392">
    <property type="entry name" value="LysM"/>
</dbReference>
<keyword evidence="2" id="KW-1133">Transmembrane helix</keyword>
<evidence type="ECO:0000259" key="3">
    <source>
        <dbReference type="PROSITE" id="PS51109"/>
    </source>
</evidence>
<dbReference type="PANTHER" id="PTHR21666:SF270">
    <property type="entry name" value="MUREIN HYDROLASE ACTIVATOR ENVC"/>
    <property type="match status" value="1"/>
</dbReference>
<keyword evidence="2" id="KW-0472">Membrane</keyword>
<dbReference type="Gene3D" id="2.20.230.10">
    <property type="entry name" value="Resuscitation-promoting factor rpfb"/>
    <property type="match status" value="1"/>
</dbReference>
<accession>A0A9D1YAD1</accession>
<dbReference type="InterPro" id="IPR036779">
    <property type="entry name" value="LysM_dom_sf"/>
</dbReference>
<dbReference type="SUPFAM" id="SSF54106">
    <property type="entry name" value="LysM domain"/>
    <property type="match status" value="1"/>
</dbReference>
<reference evidence="5" key="2">
    <citation type="submission" date="2021-04" db="EMBL/GenBank/DDBJ databases">
        <authorList>
            <person name="Gilroy R."/>
        </authorList>
    </citation>
    <scope>NUCLEOTIDE SEQUENCE</scope>
    <source>
        <strain evidence="5">ChiBcec16_6824</strain>
    </source>
</reference>
<dbReference type="CDD" id="cd00118">
    <property type="entry name" value="LysM"/>
    <property type="match status" value="1"/>
</dbReference>
<reference evidence="5" key="1">
    <citation type="journal article" date="2021" name="PeerJ">
        <title>Extensive microbial diversity within the chicken gut microbiome revealed by metagenomics and culture.</title>
        <authorList>
            <person name="Gilroy R."/>
            <person name="Ravi A."/>
            <person name="Getino M."/>
            <person name="Pursley I."/>
            <person name="Horton D.L."/>
            <person name="Alikhan N.F."/>
            <person name="Baker D."/>
            <person name="Gharbi K."/>
            <person name="Hall N."/>
            <person name="Watson M."/>
            <person name="Adriaenssens E.M."/>
            <person name="Foster-Nyarko E."/>
            <person name="Jarju S."/>
            <person name="Secka A."/>
            <person name="Antonio M."/>
            <person name="Oren A."/>
            <person name="Chaudhuri R.R."/>
            <person name="La Ragione R."/>
            <person name="Hildebrand F."/>
            <person name="Pallen M.J."/>
        </authorList>
    </citation>
    <scope>NUCLEOTIDE SEQUENCE</scope>
    <source>
        <strain evidence="5">ChiBcec16_6824</strain>
    </source>
</reference>
<feature type="domain" description="LysM" evidence="4">
    <location>
        <begin position="239"/>
        <end position="283"/>
    </location>
</feature>